<dbReference type="EMBL" id="CP056071">
    <property type="protein sequence ID" value="UKK02061.2"/>
    <property type="molecule type" value="Genomic_DNA"/>
</dbReference>
<dbReference type="InterPro" id="IPR000845">
    <property type="entry name" value="Nucleoside_phosphorylase_d"/>
</dbReference>
<dbReference type="AlphaFoldDB" id="A0A976MCX1"/>
<keyword evidence="2" id="KW-0808">Transferase</keyword>
<evidence type="ECO:0000259" key="1">
    <source>
        <dbReference type="Pfam" id="PF01048"/>
    </source>
</evidence>
<dbReference type="Pfam" id="PF01048">
    <property type="entry name" value="PNP_UDP_1"/>
    <property type="match status" value="1"/>
</dbReference>
<organism evidence="2 3">
    <name type="scientific">Theileria orientalis</name>
    <dbReference type="NCBI Taxonomy" id="68886"/>
    <lineage>
        <taxon>Eukaryota</taxon>
        <taxon>Sar</taxon>
        <taxon>Alveolata</taxon>
        <taxon>Apicomplexa</taxon>
        <taxon>Aconoidasida</taxon>
        <taxon>Piroplasmida</taxon>
        <taxon>Theileriidae</taxon>
        <taxon>Theileria</taxon>
    </lineage>
</organism>
<dbReference type="Proteomes" id="UP000244811">
    <property type="component" value="Chromosome 2"/>
</dbReference>
<name>A0A976MCX1_THEOR</name>
<gene>
    <name evidence="2" type="ORF">MACK_001415</name>
</gene>
<keyword evidence="2" id="KW-0328">Glycosyltransferase</keyword>
<sequence length="254" mass="29085">MVDFSKYFFNKTKIPQRYGYFKTAFVFGNDVWFDIFLTMADSHVQFGTYKTMKSYEINYKGHNILLCNFCYGFPNLNKVVAEAVVLGVKNIIYLNFSIPLKPDSTVKDKDVYVIQASFRNEEATFIEVDESYPAVAHPYAVRSLREAARDLGCTLKPLKSIVVDSFYEKKIKRHTLVDEALQSDVELQDWDSAPMLVFASLRDVRSAILTCVGLKPNLTDMHGELSDFSKYNEKMTLMAKTALDACILLEDKYT</sequence>
<dbReference type="InterPro" id="IPR035994">
    <property type="entry name" value="Nucleoside_phosphorylase_sf"/>
</dbReference>
<proteinExistence type="predicted"/>
<evidence type="ECO:0000313" key="3">
    <source>
        <dbReference type="Proteomes" id="UP000244811"/>
    </source>
</evidence>
<reference evidence="2" key="1">
    <citation type="submission" date="2022-07" db="EMBL/GenBank/DDBJ databases">
        <title>Evaluation of T. orientalis genome assembly methods using nanopore sequencing and analysis of variation between genomes.</title>
        <authorList>
            <person name="Yam J."/>
            <person name="Micallef M.L."/>
            <person name="Liu M."/>
            <person name="Djordjevic S.P."/>
            <person name="Bogema D.R."/>
            <person name="Jenkins C."/>
        </authorList>
    </citation>
    <scope>NUCLEOTIDE SEQUENCE</scope>
    <source>
        <strain evidence="2">Goon Nure</strain>
    </source>
</reference>
<dbReference type="SUPFAM" id="SSF53167">
    <property type="entry name" value="Purine and uridine phosphorylases"/>
    <property type="match status" value="1"/>
</dbReference>
<accession>A0A976MCX1</accession>
<dbReference type="Gene3D" id="3.40.50.1580">
    <property type="entry name" value="Nucleoside phosphorylase domain"/>
    <property type="match status" value="1"/>
</dbReference>
<dbReference type="EC" id="2.4.2.3" evidence="2"/>
<dbReference type="GO" id="GO:0009116">
    <property type="term" value="P:nucleoside metabolic process"/>
    <property type="evidence" value="ECO:0007669"/>
    <property type="project" value="InterPro"/>
</dbReference>
<evidence type="ECO:0000313" key="2">
    <source>
        <dbReference type="EMBL" id="UKK02061.2"/>
    </source>
</evidence>
<dbReference type="GO" id="GO:0004850">
    <property type="term" value="F:uridine phosphorylase activity"/>
    <property type="evidence" value="ECO:0007669"/>
    <property type="project" value="UniProtKB-EC"/>
</dbReference>
<feature type="domain" description="Nucleoside phosphorylase" evidence="1">
    <location>
        <begin position="45"/>
        <end position="237"/>
    </location>
</feature>
<protein>
    <submittedName>
        <fullName evidence="2">Purine nucleoside phosphorylase</fullName>
        <ecNumber evidence="2">2.4.2.3</ecNumber>
    </submittedName>
</protein>